<evidence type="ECO:0000256" key="4">
    <source>
        <dbReference type="ARBA" id="ARBA00023163"/>
    </source>
</evidence>
<evidence type="ECO:0000256" key="1">
    <source>
        <dbReference type="ARBA" id="ARBA00022491"/>
    </source>
</evidence>
<dbReference type="InterPro" id="IPR000551">
    <property type="entry name" value="MerR-type_HTH_dom"/>
</dbReference>
<evidence type="ECO:0000313" key="7">
    <source>
        <dbReference type="Proteomes" id="UP000050326"/>
    </source>
</evidence>
<keyword evidence="7" id="KW-1185">Reference proteome</keyword>
<dbReference type="SMART" id="SM00422">
    <property type="entry name" value="HTH_MERR"/>
    <property type="match status" value="1"/>
</dbReference>
<dbReference type="PANTHER" id="PTHR30204">
    <property type="entry name" value="REDOX-CYCLING DRUG-SENSING TRANSCRIPTIONAL ACTIVATOR SOXR"/>
    <property type="match status" value="1"/>
</dbReference>
<name>A0A0P8W6I4_9CLOT</name>
<dbReference type="OrthoDB" id="9773308at2"/>
<dbReference type="RefSeq" id="WP_054875492.1">
    <property type="nucleotide sequence ID" value="NZ_LKET01000032.1"/>
</dbReference>
<keyword evidence="2" id="KW-0805">Transcription regulation</keyword>
<feature type="domain" description="HTH merR-type" evidence="5">
    <location>
        <begin position="3"/>
        <end position="72"/>
    </location>
</feature>
<dbReference type="PANTHER" id="PTHR30204:SF69">
    <property type="entry name" value="MERR-FAMILY TRANSCRIPTIONAL REGULATOR"/>
    <property type="match status" value="1"/>
</dbReference>
<dbReference type="InterPro" id="IPR009061">
    <property type="entry name" value="DNA-bd_dom_put_sf"/>
</dbReference>
<keyword evidence="4" id="KW-0804">Transcription</keyword>
<reference evidence="6 7" key="1">
    <citation type="submission" date="2015-09" db="EMBL/GenBank/DDBJ databases">
        <title>Genome sequence of Oxobacter pfennigii DSM 3222.</title>
        <authorList>
            <person name="Poehlein A."/>
            <person name="Bengelsdorf F.R."/>
            <person name="Schiel-Bengelsdorf B."/>
            <person name="Duerre P."/>
            <person name="Daniel R."/>
        </authorList>
    </citation>
    <scope>NUCLEOTIDE SEQUENCE [LARGE SCALE GENOMIC DNA]</scope>
    <source>
        <strain evidence="6 7">DSM 3222</strain>
    </source>
</reference>
<evidence type="ECO:0000313" key="6">
    <source>
        <dbReference type="EMBL" id="KPU44308.1"/>
    </source>
</evidence>
<proteinExistence type="predicted"/>
<accession>A0A0P8W6I4</accession>
<dbReference type="EMBL" id="LKET01000032">
    <property type="protein sequence ID" value="KPU44308.1"/>
    <property type="molecule type" value="Genomic_DNA"/>
</dbReference>
<gene>
    <name evidence="6" type="primary">merR1_2</name>
    <name evidence="6" type="ORF">OXPF_24780</name>
</gene>
<evidence type="ECO:0000256" key="2">
    <source>
        <dbReference type="ARBA" id="ARBA00023015"/>
    </source>
</evidence>
<dbReference type="STRING" id="36849.OXPF_24780"/>
<comment type="caution">
    <text evidence="6">The sequence shown here is derived from an EMBL/GenBank/DDBJ whole genome shotgun (WGS) entry which is preliminary data.</text>
</comment>
<keyword evidence="3" id="KW-0238">DNA-binding</keyword>
<dbReference type="CDD" id="cd00592">
    <property type="entry name" value="HTH_MerR-like"/>
    <property type="match status" value="1"/>
</dbReference>
<sequence>MKKYRIGEMSSLVGLAPHVIRFYETQGIINSSQRSENNYRYYDYHDSCRLMYAKLYRSLGFSLSESAELIGKCSREQLLERFDRRSDEIDNEILRLQHQKNRLRVIQDNCRIMEDCMTEYRIIQRPGFYWVGGGDKEEIFIGSDIEEIYRCWMEKLPSVYFFGVIPMEALLKETELRYSYGIALNEENIKYPEPDNRLQIKYFPSCSALYGVIEKNETGPFRIEHFKKLLNYISINNLIIEGPALIELIGIIYEGGMKCNRFGISVPIHNIA</sequence>
<protein>
    <submittedName>
        <fullName evidence="6">Mercuric resistance operon regulatory protein</fullName>
    </submittedName>
</protein>
<keyword evidence="1" id="KW-0678">Repressor</keyword>
<dbReference type="PROSITE" id="PS50937">
    <property type="entry name" value="HTH_MERR_2"/>
    <property type="match status" value="1"/>
</dbReference>
<dbReference type="SUPFAM" id="SSF46955">
    <property type="entry name" value="Putative DNA-binding domain"/>
    <property type="match status" value="1"/>
</dbReference>
<dbReference type="Proteomes" id="UP000050326">
    <property type="component" value="Unassembled WGS sequence"/>
</dbReference>
<evidence type="ECO:0000259" key="5">
    <source>
        <dbReference type="PROSITE" id="PS50937"/>
    </source>
</evidence>
<evidence type="ECO:0000256" key="3">
    <source>
        <dbReference type="ARBA" id="ARBA00023125"/>
    </source>
</evidence>
<dbReference type="Pfam" id="PF13411">
    <property type="entry name" value="MerR_1"/>
    <property type="match status" value="1"/>
</dbReference>
<dbReference type="AlphaFoldDB" id="A0A0P8W6I4"/>
<dbReference type="GO" id="GO:0003677">
    <property type="term" value="F:DNA binding"/>
    <property type="evidence" value="ECO:0007669"/>
    <property type="project" value="UniProtKB-KW"/>
</dbReference>
<dbReference type="GO" id="GO:0003700">
    <property type="term" value="F:DNA-binding transcription factor activity"/>
    <property type="evidence" value="ECO:0007669"/>
    <property type="project" value="InterPro"/>
</dbReference>
<dbReference type="Gene3D" id="1.10.1660.10">
    <property type="match status" value="1"/>
</dbReference>
<dbReference type="InterPro" id="IPR047057">
    <property type="entry name" value="MerR_fam"/>
</dbReference>
<organism evidence="6 7">
    <name type="scientific">Oxobacter pfennigii</name>
    <dbReference type="NCBI Taxonomy" id="36849"/>
    <lineage>
        <taxon>Bacteria</taxon>
        <taxon>Bacillati</taxon>
        <taxon>Bacillota</taxon>
        <taxon>Clostridia</taxon>
        <taxon>Eubacteriales</taxon>
        <taxon>Clostridiaceae</taxon>
        <taxon>Oxobacter</taxon>
    </lineage>
</organism>
<dbReference type="PROSITE" id="PS00552">
    <property type="entry name" value="HTH_MERR_1"/>
    <property type="match status" value="1"/>
</dbReference>